<dbReference type="KEGG" id="saes:HBH39_03825"/>
<evidence type="ECO:0000313" key="2">
    <source>
        <dbReference type="EMBL" id="QIR16103.1"/>
    </source>
</evidence>
<feature type="transmembrane region" description="Helical" evidence="1">
    <location>
        <begin position="126"/>
        <end position="146"/>
    </location>
</feature>
<reference evidence="2 3" key="1">
    <citation type="submission" date="2020-03" db="EMBL/GenBank/DDBJ databases">
        <title>Complete genome sequence of Shewanella sp.</title>
        <authorList>
            <person name="Kim Y.-S."/>
            <person name="Kim S.-J."/>
            <person name="Jung H.-K."/>
            <person name="Kim K.-H."/>
        </authorList>
    </citation>
    <scope>NUCLEOTIDE SEQUENCE [LARGE SCALE GENOMIC DNA]</scope>
    <source>
        <strain evidence="2 3">PN3F2</strain>
    </source>
</reference>
<sequence>MAIGWWANSQKQDCKFIQGNIIAAVLTAIHLGLLGSFLGMANQLVNVIRFRLCQSLNQADKAQTTYWLFSPLILSATFSTIAVAQGLMWAEHWSEWCAVFAAIIMSISLFFFAGSKLRLAMLTSNLFNLMLSIYLLSWSGIIYQVMSIAILSKGLIGEIFIEKSTSDDLNQTIGGTTNIVKS</sequence>
<feature type="transmembrane region" description="Helical" evidence="1">
    <location>
        <begin position="20"/>
        <end position="45"/>
    </location>
</feature>
<proteinExistence type="predicted"/>
<gene>
    <name evidence="2" type="ORF">HBH39_03825</name>
</gene>
<dbReference type="InterPro" id="IPR019629">
    <property type="entry name" value="Uncharacterised_HI1736/YgjV"/>
</dbReference>
<keyword evidence="3" id="KW-1185">Reference proteome</keyword>
<organism evidence="2 3">
    <name type="scientific">Shewanella aestuarii</name>
    <dbReference type="NCBI Taxonomy" id="1028752"/>
    <lineage>
        <taxon>Bacteria</taxon>
        <taxon>Pseudomonadati</taxon>
        <taxon>Pseudomonadota</taxon>
        <taxon>Gammaproteobacteria</taxon>
        <taxon>Alteromonadales</taxon>
        <taxon>Shewanellaceae</taxon>
        <taxon>Shewanella</taxon>
    </lineage>
</organism>
<dbReference type="AlphaFoldDB" id="A0A6G9QPS1"/>
<name>A0A6G9QPS1_9GAMM</name>
<dbReference type="Pfam" id="PF10688">
    <property type="entry name" value="Imp-YgjV"/>
    <property type="match status" value="1"/>
</dbReference>
<feature type="transmembrane region" description="Helical" evidence="1">
    <location>
        <begin position="66"/>
        <end position="87"/>
    </location>
</feature>
<keyword evidence="1" id="KW-0812">Transmembrane</keyword>
<evidence type="ECO:0000256" key="1">
    <source>
        <dbReference type="SAM" id="Phobius"/>
    </source>
</evidence>
<feature type="transmembrane region" description="Helical" evidence="1">
    <location>
        <begin position="93"/>
        <end position="114"/>
    </location>
</feature>
<evidence type="ECO:0000313" key="3">
    <source>
        <dbReference type="Proteomes" id="UP000502608"/>
    </source>
</evidence>
<keyword evidence="1" id="KW-1133">Transmembrane helix</keyword>
<keyword evidence="1" id="KW-0472">Membrane</keyword>
<dbReference type="EMBL" id="CP050313">
    <property type="protein sequence ID" value="QIR16103.1"/>
    <property type="molecule type" value="Genomic_DNA"/>
</dbReference>
<dbReference type="Proteomes" id="UP000502608">
    <property type="component" value="Chromosome"/>
</dbReference>
<protein>
    <submittedName>
        <fullName evidence="2">YgjV family protein</fullName>
    </submittedName>
</protein>
<accession>A0A6G9QPS1</accession>